<evidence type="ECO:0000256" key="6">
    <source>
        <dbReference type="ARBA" id="ARBA00022843"/>
    </source>
</evidence>
<evidence type="ECO:0000256" key="4">
    <source>
        <dbReference type="ARBA" id="ARBA00022499"/>
    </source>
</evidence>
<feature type="compositionally biased region" description="Basic and acidic residues" evidence="13">
    <location>
        <begin position="477"/>
        <end position="494"/>
    </location>
</feature>
<dbReference type="SMART" id="SM00513">
    <property type="entry name" value="SAP"/>
    <property type="match status" value="1"/>
</dbReference>
<dbReference type="Gene3D" id="1.10.720.30">
    <property type="entry name" value="SAP domain"/>
    <property type="match status" value="1"/>
</dbReference>
<evidence type="ECO:0000256" key="12">
    <source>
        <dbReference type="ARBA" id="ARBA00023242"/>
    </source>
</evidence>
<dbReference type="EMBL" id="LRGB01003163">
    <property type="protein sequence ID" value="KZS03936.1"/>
    <property type="molecule type" value="Genomic_DNA"/>
</dbReference>
<dbReference type="PROSITE" id="PS50102">
    <property type="entry name" value="RRM"/>
    <property type="match status" value="1"/>
</dbReference>
<dbReference type="GO" id="GO:0005634">
    <property type="term" value="C:nucleus"/>
    <property type="evidence" value="ECO:0007669"/>
    <property type="project" value="UniProtKB-SubCell"/>
</dbReference>
<proteinExistence type="predicted"/>
<organism evidence="14 15">
    <name type="scientific">Daphnia magna</name>
    <dbReference type="NCBI Taxonomy" id="35525"/>
    <lineage>
        <taxon>Eukaryota</taxon>
        <taxon>Metazoa</taxon>
        <taxon>Ecdysozoa</taxon>
        <taxon>Arthropoda</taxon>
        <taxon>Crustacea</taxon>
        <taxon>Branchiopoda</taxon>
        <taxon>Diplostraca</taxon>
        <taxon>Cladocera</taxon>
        <taxon>Anomopoda</taxon>
        <taxon>Daphniidae</taxon>
        <taxon>Daphnia</taxon>
    </lineage>
</organism>
<feature type="region of interest" description="Disordered" evidence="13">
    <location>
        <begin position="643"/>
        <end position="891"/>
    </location>
</feature>
<dbReference type="SUPFAM" id="SSF68906">
    <property type="entry name" value="SAP domain"/>
    <property type="match status" value="1"/>
</dbReference>
<dbReference type="GO" id="GO:0043565">
    <property type="term" value="F:sequence-specific DNA binding"/>
    <property type="evidence" value="ECO:0007669"/>
    <property type="project" value="TreeGrafter"/>
</dbReference>
<feature type="compositionally biased region" description="Low complexity" evidence="13">
    <location>
        <begin position="830"/>
        <end position="846"/>
    </location>
</feature>
<keyword evidence="10" id="KW-0238">DNA-binding</keyword>
<evidence type="ECO:0000313" key="15">
    <source>
        <dbReference type="Proteomes" id="UP000076858"/>
    </source>
</evidence>
<keyword evidence="2" id="KW-0488">Methylation</keyword>
<dbReference type="Gene3D" id="3.30.70.330">
    <property type="match status" value="1"/>
</dbReference>
<dbReference type="GO" id="GO:0006357">
    <property type="term" value="P:regulation of transcription by RNA polymerase II"/>
    <property type="evidence" value="ECO:0007669"/>
    <property type="project" value="TreeGrafter"/>
</dbReference>
<evidence type="ECO:0000256" key="1">
    <source>
        <dbReference type="ARBA" id="ARBA00004123"/>
    </source>
</evidence>
<keyword evidence="5" id="KW-0597">Phosphoprotein</keyword>
<dbReference type="STRING" id="35525.A0A0P5ZIN5"/>
<dbReference type="OrthoDB" id="6159259at2759"/>
<accession>A0A0P5ZIN5</accession>
<feature type="compositionally biased region" description="Basic and acidic residues" evidence="13">
    <location>
        <begin position="797"/>
        <end position="824"/>
    </location>
</feature>
<evidence type="ECO:0000256" key="7">
    <source>
        <dbReference type="ARBA" id="ARBA00022884"/>
    </source>
</evidence>
<dbReference type="GO" id="GO:0050684">
    <property type="term" value="P:regulation of mRNA processing"/>
    <property type="evidence" value="ECO:0007669"/>
    <property type="project" value="TreeGrafter"/>
</dbReference>
<evidence type="ECO:0000256" key="8">
    <source>
        <dbReference type="ARBA" id="ARBA00022990"/>
    </source>
</evidence>
<sequence length="950" mass="105410">MVASAEIVKRTIPELRVVDLKNELEKRNLDKTGNKAVLVERLTKSVLEEGHNPDEYHFEVSERKIAKRTSTTKGQDHDISDLDSGTDGVDVSNANEFDEDFKEDVDTKKGCQTNDINEPDSFEVVEAKTTVSSDESTKMEFSGNQENSDAVEDCINLNVEDEENFDEEESHTKEKDEPPRRVVVQQQQREEKQQPKSVSAGVVSSGDTSSAGGVGDAMEIVKTSSGAFGGSDVDREADEDVKESNIATGATMDIASSTSSGEKAKSGSVGVKDGTKAASKDDRDKKKSVGSSSSSGGSRNLWVSGLSTSTRATDLKHHFSKFGKVIGAKIVTYARTPGVRCFGYITMATSEDASKCIQYLHRTEVHGRMISVERTTGESGPRKADVKLSEPKNAVPAATEGETSEKKSIDKVDEVEGDSSPLPKKVTEVTTPEVASCDATGDTSAVGNVREKEEEKVTSQGTDKDGKTATASAQQQRENRERVNRERMERERKDRPRRPLSPHRPRQQVLTFQHIREEREKQRLRERERLERESERRRREEMARIREFDRKQREEAMRLEKERERLRIERERLEREKAEILRLEREQQRLEREKIEAEREELKRRQARSLAKIEEVRRATKRTAPNDRDAYFVDRKRLSVEGSMRFDPSSRFSDSKSSAAGGSGHFGSGSASLGSDYRGSKVSEPVRGGYDNHARRFDRPPPSSASTTVGSSVITRRVVQEVPSIRRDNRPAPPSPPPTRDRLDDRRVVDRGRDDRYDRGNRGRDSFSDRDRERERERPRERGVGRGSVAEPIRNNRMPERDHRDRYANDSRTGKDHRYNERGSEPWQRGPAGANAPAPNSGAGSSKATYGSNASGSGMLGNGVGSSSSTNGWSGNGSVQQDRWSTPSSLMPVGRSLGAPLSGAFNGNWSGSAPPLSSVYNPATTIGGLNNAIVGQSGSVNYSADRYSRH</sequence>
<dbReference type="InterPro" id="IPR003034">
    <property type="entry name" value="SAP_dom"/>
</dbReference>
<feature type="compositionally biased region" description="Basic and acidic residues" evidence="13">
    <location>
        <begin position="273"/>
        <end position="287"/>
    </location>
</feature>
<keyword evidence="7" id="KW-0694">RNA-binding</keyword>
<feature type="compositionally biased region" description="Basic residues" evidence="13">
    <location>
        <begin position="495"/>
        <end position="506"/>
    </location>
</feature>
<keyword evidence="4" id="KW-1017">Isopeptide bond</keyword>
<dbReference type="InterPro" id="IPR036361">
    <property type="entry name" value="SAP_dom_sf"/>
</dbReference>
<name>A0A0P5ZIN5_9CRUS</name>
<dbReference type="InterPro" id="IPR012677">
    <property type="entry name" value="Nucleotide-bd_a/b_plait_sf"/>
</dbReference>
<dbReference type="PANTHER" id="PTHR15683">
    <property type="entry name" value="SCAFFOLD ATTACHMENT FACTOR B-RELATED"/>
    <property type="match status" value="1"/>
</dbReference>
<dbReference type="Proteomes" id="UP000076858">
    <property type="component" value="Unassembled WGS sequence"/>
</dbReference>
<keyword evidence="8" id="KW-0007">Acetylation</keyword>
<feature type="compositionally biased region" description="Low complexity" evidence="13">
    <location>
        <begin position="643"/>
        <end position="660"/>
    </location>
</feature>
<comment type="caution">
    <text evidence="14">The sequence shown here is derived from an EMBL/GenBank/DDBJ whole genome shotgun (WGS) entry which is preliminary data.</text>
</comment>
<feature type="region of interest" description="Disordered" evidence="13">
    <location>
        <begin position="374"/>
        <end position="541"/>
    </location>
</feature>
<feature type="compositionally biased region" description="Low complexity" evidence="13">
    <location>
        <begin position="289"/>
        <end position="298"/>
    </location>
</feature>
<feature type="compositionally biased region" description="Basic and acidic residues" evidence="13">
    <location>
        <begin position="690"/>
        <end position="699"/>
    </location>
</feature>
<evidence type="ECO:0000256" key="9">
    <source>
        <dbReference type="ARBA" id="ARBA00023015"/>
    </source>
</evidence>
<feature type="compositionally biased region" description="Basic and acidic residues" evidence="13">
    <location>
        <begin position="449"/>
        <end position="467"/>
    </location>
</feature>
<comment type="subcellular location">
    <subcellularLocation>
        <location evidence="1">Nucleus</location>
    </subcellularLocation>
</comment>
<feature type="region of interest" description="Disordered" evidence="13">
    <location>
        <begin position="162"/>
        <end position="302"/>
    </location>
</feature>
<feature type="compositionally biased region" description="Polar residues" evidence="13">
    <location>
        <begin position="704"/>
        <end position="714"/>
    </location>
</feature>
<evidence type="ECO:0000256" key="3">
    <source>
        <dbReference type="ARBA" id="ARBA00022491"/>
    </source>
</evidence>
<reference evidence="14 15" key="1">
    <citation type="submission" date="2016-03" db="EMBL/GenBank/DDBJ databases">
        <title>EvidentialGene: Evidence-directed Construction of Genes on Genomes.</title>
        <authorList>
            <person name="Gilbert D.G."/>
            <person name="Choi J.-H."/>
            <person name="Mockaitis K."/>
            <person name="Colbourne J."/>
            <person name="Pfrender M."/>
        </authorList>
    </citation>
    <scope>NUCLEOTIDE SEQUENCE [LARGE SCALE GENOMIC DNA]</scope>
    <source>
        <strain evidence="14 15">Xinb3</strain>
        <tissue evidence="14">Complete organism</tissue>
    </source>
</reference>
<gene>
    <name evidence="14" type="ORF">APZ42_033253</name>
</gene>
<dbReference type="PROSITE" id="PS50800">
    <property type="entry name" value="SAP"/>
    <property type="match status" value="1"/>
</dbReference>
<evidence type="ECO:0000256" key="10">
    <source>
        <dbReference type="ARBA" id="ARBA00023125"/>
    </source>
</evidence>
<evidence type="ECO:0000256" key="2">
    <source>
        <dbReference type="ARBA" id="ARBA00022481"/>
    </source>
</evidence>
<dbReference type="CDD" id="cd12679">
    <property type="entry name" value="RRM_SAFB1_SAFB2"/>
    <property type="match status" value="1"/>
</dbReference>
<feature type="compositionally biased region" description="Polar residues" evidence="13">
    <location>
        <begin position="847"/>
        <end position="856"/>
    </location>
</feature>
<evidence type="ECO:0000256" key="11">
    <source>
        <dbReference type="ARBA" id="ARBA00023163"/>
    </source>
</evidence>
<evidence type="ECO:0000256" key="5">
    <source>
        <dbReference type="ARBA" id="ARBA00022553"/>
    </source>
</evidence>
<feature type="compositionally biased region" description="Basic and acidic residues" evidence="13">
    <location>
        <begin position="380"/>
        <end position="390"/>
    </location>
</feature>
<dbReference type="Pfam" id="PF00076">
    <property type="entry name" value="RRM_1"/>
    <property type="match status" value="1"/>
</dbReference>
<dbReference type="AlphaFoldDB" id="A0A0P5ZIN5"/>
<keyword evidence="12" id="KW-0539">Nucleus</keyword>
<feature type="compositionally biased region" description="Polar residues" evidence="13">
    <location>
        <begin position="879"/>
        <end position="889"/>
    </location>
</feature>
<keyword evidence="3" id="KW-0678">Repressor</keyword>
<dbReference type="InterPro" id="IPR000504">
    <property type="entry name" value="RRM_dom"/>
</dbReference>
<dbReference type="InterPro" id="IPR051738">
    <property type="entry name" value="SAF_Modulators"/>
</dbReference>
<feature type="region of interest" description="Disordered" evidence="13">
    <location>
        <begin position="67"/>
        <end position="150"/>
    </location>
</feature>
<dbReference type="SUPFAM" id="SSF54928">
    <property type="entry name" value="RNA-binding domain, RBD"/>
    <property type="match status" value="1"/>
</dbReference>
<feature type="compositionally biased region" description="Low complexity" evidence="13">
    <location>
        <begin position="865"/>
        <end position="878"/>
    </location>
</feature>
<feature type="compositionally biased region" description="Basic and acidic residues" evidence="13">
    <location>
        <begin position="739"/>
        <end position="784"/>
    </location>
</feature>
<keyword evidence="9" id="KW-0805">Transcription regulation</keyword>
<feature type="compositionally biased region" description="Basic and acidic residues" evidence="13">
    <location>
        <begin position="170"/>
        <end position="180"/>
    </location>
</feature>
<dbReference type="InterPro" id="IPR034781">
    <property type="entry name" value="SAFB1_2_RBD"/>
</dbReference>
<dbReference type="PANTHER" id="PTHR15683:SF8">
    <property type="entry name" value="SCAFFOLD ATTACHMENT FACTOR B, ISOFORM B"/>
    <property type="match status" value="1"/>
</dbReference>
<feature type="compositionally biased region" description="Basic and acidic residues" evidence="13">
    <location>
        <begin position="403"/>
        <end position="414"/>
    </location>
</feature>
<keyword evidence="11" id="KW-0804">Transcription</keyword>
<feature type="compositionally biased region" description="Basic and acidic residues" evidence="13">
    <location>
        <begin position="514"/>
        <end position="541"/>
    </location>
</feature>
<dbReference type="InterPro" id="IPR035979">
    <property type="entry name" value="RBD_domain_sf"/>
</dbReference>
<evidence type="ECO:0000256" key="13">
    <source>
        <dbReference type="SAM" id="MobiDB-lite"/>
    </source>
</evidence>
<dbReference type="SMART" id="SM00360">
    <property type="entry name" value="RRM"/>
    <property type="match status" value="1"/>
</dbReference>
<protein>
    <submittedName>
        <fullName evidence="14">Putative SAFB transcription modulator</fullName>
    </submittedName>
</protein>
<evidence type="ECO:0000313" key="14">
    <source>
        <dbReference type="EMBL" id="KZS03936.1"/>
    </source>
</evidence>
<dbReference type="Pfam" id="PF02037">
    <property type="entry name" value="SAP"/>
    <property type="match status" value="1"/>
</dbReference>
<dbReference type="GO" id="GO:0003723">
    <property type="term" value="F:RNA binding"/>
    <property type="evidence" value="ECO:0007669"/>
    <property type="project" value="UniProtKB-UniRule"/>
</dbReference>
<keyword evidence="15" id="KW-1185">Reference proteome</keyword>
<keyword evidence="6" id="KW-0832">Ubl conjugation</keyword>